<name>A0A5L8Q310_CAMUP</name>
<reference evidence="1" key="1">
    <citation type="submission" date="2018-05" db="EMBL/GenBank/DDBJ databases">
        <authorList>
            <consortium name="PulseNet: The National Subtyping Network for Foodborne Disease Surveillance"/>
            <person name="Tarr C.L."/>
            <person name="Trees E."/>
            <person name="Katz L.S."/>
            <person name="Carleton-Romer H.A."/>
            <person name="Stroika S."/>
            <person name="Kucerova Z."/>
            <person name="Roache K.F."/>
            <person name="Sabol A.L."/>
            <person name="Besser J."/>
            <person name="Gerner-Smidt P."/>
        </authorList>
    </citation>
    <scope>NUCLEOTIDE SEQUENCE</scope>
    <source>
        <strain evidence="1">PNUSAC001154</strain>
    </source>
</reference>
<dbReference type="RefSeq" id="WP_115635691.1">
    <property type="nucleotide sequence ID" value="NZ_JAEAUG010000036.1"/>
</dbReference>
<organism evidence="1">
    <name type="scientific">Campylobacter upsaliensis</name>
    <dbReference type="NCBI Taxonomy" id="28080"/>
    <lineage>
        <taxon>Bacteria</taxon>
        <taxon>Pseudomonadati</taxon>
        <taxon>Campylobacterota</taxon>
        <taxon>Epsilonproteobacteria</taxon>
        <taxon>Campylobacterales</taxon>
        <taxon>Campylobacteraceae</taxon>
        <taxon>Campylobacter</taxon>
    </lineage>
</organism>
<evidence type="ECO:0000313" key="1">
    <source>
        <dbReference type="EMBL" id="EAL3776214.1"/>
    </source>
</evidence>
<dbReference type="AlphaFoldDB" id="A0A5L8Q310"/>
<accession>A0A5L8Q310</accession>
<sequence>MRRLFNQLKTFGFKELYRRRKKRIINSITKRLGDHLLKFYPKLPQNYEFVVLNYSVSGHFAFSSFLELCGLKHINLSQDNYMYYGEARKMLKNSKDKNFLSISLYRNLKKRLKFTKILSCNFPLVILLRDPISRLKTTINHGYPNAKASKFQFSLKDDIDKSLPEIVYSGALTPQITDLEKIFDKKFIDFKYQSNITPFLTNKGGGGVSLAKLFTSIRKIYKQIKPLTR</sequence>
<dbReference type="EMBL" id="AACNSW010000003">
    <property type="protein sequence ID" value="EAL3776214.1"/>
    <property type="molecule type" value="Genomic_DNA"/>
</dbReference>
<protein>
    <recommendedName>
        <fullName evidence="2">DUF2972 domain-containing protein</fullName>
    </recommendedName>
</protein>
<proteinExistence type="predicted"/>
<comment type="caution">
    <text evidence="1">The sequence shown here is derived from an EMBL/GenBank/DDBJ whole genome shotgun (WGS) entry which is preliminary data.</text>
</comment>
<gene>
    <name evidence="1" type="ORF">BSY74_01610</name>
</gene>
<evidence type="ECO:0008006" key="2">
    <source>
        <dbReference type="Google" id="ProtNLM"/>
    </source>
</evidence>